<feature type="region of interest" description="Disordered" evidence="1">
    <location>
        <begin position="312"/>
        <end position="469"/>
    </location>
</feature>
<dbReference type="EMBL" id="MU007021">
    <property type="protein sequence ID" value="KAF2433419.1"/>
    <property type="molecule type" value="Genomic_DNA"/>
</dbReference>
<feature type="region of interest" description="Disordered" evidence="1">
    <location>
        <begin position="266"/>
        <end position="300"/>
    </location>
</feature>
<accession>A0A9P4NW57</accession>
<organism evidence="2 3">
    <name type="scientific">Tothia fuscella</name>
    <dbReference type="NCBI Taxonomy" id="1048955"/>
    <lineage>
        <taxon>Eukaryota</taxon>
        <taxon>Fungi</taxon>
        <taxon>Dikarya</taxon>
        <taxon>Ascomycota</taxon>
        <taxon>Pezizomycotina</taxon>
        <taxon>Dothideomycetes</taxon>
        <taxon>Pleosporomycetidae</taxon>
        <taxon>Venturiales</taxon>
        <taxon>Cylindrosympodiaceae</taxon>
        <taxon>Tothia</taxon>
    </lineage>
</organism>
<feature type="compositionally biased region" description="Low complexity" evidence="1">
    <location>
        <begin position="231"/>
        <end position="241"/>
    </location>
</feature>
<sequence length="589" mass="67555">MSTPIYDPSCVPRSREEEQRDRDYNISYLNKRIREVQRSRQSRLPSSYEQYTRHVTLEDSLKGIEETLASCDNEDDRDEICEIIGWPREKHRRRVSFADKVEVATIEDMDSSEEGYDRGHGGGGHDSDSDSDSDSSASFYSCSEDTELSSVSSTTTHAEDPRSVPWSNSRNSRSRRYSSHSSSNRERPSSRQHRVPRCTALKEKLELAKQEYERELEREHDRVRESEAHYQRLQQLQRSQSGIMKKAEKRCFLWEDCGVMVRSDGTTVVPVSDDPSIPGLRGGNEQPRRREQQYVDPPRSILKRIQSVQRQYYQQPQGVQQGAYSYPPQSNLQRSQSVQRQYYQQPPQEQEWVQPPQASSKLQRSQFVPRQHYQQPQPEQQWAHSPHPGSNLHCSQSVQLQPSQHQQYAPQTAQFPAHPPQQPTLFNPQQAYYIYPVPQNGPPPPPPPPPHRYLPPVPSSRPPPPRELPKRQYTLTYEVDTSPTHIPQTHTELQTPTKDLYNAVYATLTTNGVNPDNIKVDKADGHWSGVNLEVIVAVGEEIYMEAFATGKLSKEDNDRVIGRFAGMAGTKREKIAAAWFVKALFDAVL</sequence>
<name>A0A9P4NW57_9PEZI</name>
<feature type="compositionally biased region" description="Low complexity" evidence="1">
    <location>
        <begin position="395"/>
        <end position="407"/>
    </location>
</feature>
<feature type="compositionally biased region" description="Low complexity" evidence="1">
    <location>
        <begin position="369"/>
        <end position="381"/>
    </location>
</feature>
<feature type="region of interest" description="Disordered" evidence="1">
    <location>
        <begin position="218"/>
        <end position="241"/>
    </location>
</feature>
<feature type="compositionally biased region" description="Acidic residues" evidence="1">
    <location>
        <begin position="105"/>
        <end position="114"/>
    </location>
</feature>
<feature type="compositionally biased region" description="Pro residues" evidence="1">
    <location>
        <begin position="439"/>
        <end position="466"/>
    </location>
</feature>
<feature type="compositionally biased region" description="Basic and acidic residues" evidence="1">
    <location>
        <begin position="115"/>
        <end position="128"/>
    </location>
</feature>
<evidence type="ECO:0000256" key="1">
    <source>
        <dbReference type="SAM" id="MobiDB-lite"/>
    </source>
</evidence>
<feature type="compositionally biased region" description="Polar residues" evidence="1">
    <location>
        <begin position="137"/>
        <end position="156"/>
    </location>
</feature>
<feature type="compositionally biased region" description="Low complexity" evidence="1">
    <location>
        <begin position="312"/>
        <end position="322"/>
    </location>
</feature>
<gene>
    <name evidence="2" type="ORF">EJ08DRAFT_694693</name>
</gene>
<feature type="compositionally biased region" description="Low complexity" evidence="1">
    <location>
        <begin position="333"/>
        <end position="357"/>
    </location>
</feature>
<feature type="compositionally biased region" description="Polar residues" evidence="1">
    <location>
        <begin position="358"/>
        <end position="368"/>
    </location>
</feature>
<feature type="region of interest" description="Disordered" evidence="1">
    <location>
        <begin position="1"/>
        <end position="23"/>
    </location>
</feature>
<keyword evidence="3" id="KW-1185">Reference proteome</keyword>
<proteinExistence type="predicted"/>
<dbReference type="AlphaFoldDB" id="A0A9P4NW57"/>
<protein>
    <submittedName>
        <fullName evidence="2">Uncharacterized protein</fullName>
    </submittedName>
</protein>
<evidence type="ECO:0000313" key="2">
    <source>
        <dbReference type="EMBL" id="KAF2433419.1"/>
    </source>
</evidence>
<feature type="compositionally biased region" description="Basic and acidic residues" evidence="1">
    <location>
        <begin position="218"/>
        <end position="230"/>
    </location>
</feature>
<feature type="compositionally biased region" description="Basic and acidic residues" evidence="1">
    <location>
        <begin position="13"/>
        <end position="23"/>
    </location>
</feature>
<feature type="region of interest" description="Disordered" evidence="1">
    <location>
        <begin position="105"/>
        <end position="199"/>
    </location>
</feature>
<evidence type="ECO:0000313" key="3">
    <source>
        <dbReference type="Proteomes" id="UP000800235"/>
    </source>
</evidence>
<reference evidence="2" key="1">
    <citation type="journal article" date="2020" name="Stud. Mycol.">
        <title>101 Dothideomycetes genomes: a test case for predicting lifestyles and emergence of pathogens.</title>
        <authorList>
            <person name="Haridas S."/>
            <person name="Albert R."/>
            <person name="Binder M."/>
            <person name="Bloem J."/>
            <person name="Labutti K."/>
            <person name="Salamov A."/>
            <person name="Andreopoulos B."/>
            <person name="Baker S."/>
            <person name="Barry K."/>
            <person name="Bills G."/>
            <person name="Bluhm B."/>
            <person name="Cannon C."/>
            <person name="Castanera R."/>
            <person name="Culley D."/>
            <person name="Daum C."/>
            <person name="Ezra D."/>
            <person name="Gonzalez J."/>
            <person name="Henrissat B."/>
            <person name="Kuo A."/>
            <person name="Liang C."/>
            <person name="Lipzen A."/>
            <person name="Lutzoni F."/>
            <person name="Magnuson J."/>
            <person name="Mondo S."/>
            <person name="Nolan M."/>
            <person name="Ohm R."/>
            <person name="Pangilinan J."/>
            <person name="Park H.-J."/>
            <person name="Ramirez L."/>
            <person name="Alfaro M."/>
            <person name="Sun H."/>
            <person name="Tritt A."/>
            <person name="Yoshinaga Y."/>
            <person name="Zwiers L.-H."/>
            <person name="Turgeon B."/>
            <person name="Goodwin S."/>
            <person name="Spatafora J."/>
            <person name="Crous P."/>
            <person name="Grigoriev I."/>
        </authorList>
    </citation>
    <scope>NUCLEOTIDE SEQUENCE</scope>
    <source>
        <strain evidence="2">CBS 130266</strain>
    </source>
</reference>
<dbReference type="Proteomes" id="UP000800235">
    <property type="component" value="Unassembled WGS sequence"/>
</dbReference>
<comment type="caution">
    <text evidence="2">The sequence shown here is derived from an EMBL/GenBank/DDBJ whole genome shotgun (WGS) entry which is preliminary data.</text>
</comment>